<evidence type="ECO:0000259" key="2">
    <source>
        <dbReference type="PROSITE" id="PS51644"/>
    </source>
</evidence>
<dbReference type="InterPro" id="IPR025605">
    <property type="entry name" value="OST-HTH/LOTUS_dom"/>
</dbReference>
<evidence type="ECO:0000313" key="4">
    <source>
        <dbReference type="Proteomes" id="UP001193081"/>
    </source>
</evidence>
<evidence type="ECO:0000256" key="1">
    <source>
        <dbReference type="SAM" id="MobiDB-lite"/>
    </source>
</evidence>
<dbReference type="EMBL" id="SIJK02000061">
    <property type="protein sequence ID" value="MBP1468259.1"/>
    <property type="molecule type" value="Genomic_DNA"/>
</dbReference>
<feature type="domain" description="HTH OST-type" evidence="2">
    <location>
        <begin position="1"/>
        <end position="56"/>
    </location>
</feature>
<protein>
    <recommendedName>
        <fullName evidence="2">HTH OST-type domain-containing protein</fullName>
    </recommendedName>
</protein>
<evidence type="ECO:0000313" key="3">
    <source>
        <dbReference type="EMBL" id="MBP1468259.1"/>
    </source>
</evidence>
<name>A0ABS4DFN4_9CHLR</name>
<dbReference type="Gene3D" id="3.30.420.610">
    <property type="entry name" value="LOTUS domain-like"/>
    <property type="match status" value="2"/>
</dbReference>
<feature type="domain" description="HTH OST-type" evidence="2">
    <location>
        <begin position="81"/>
        <end position="160"/>
    </location>
</feature>
<accession>A0ABS4DFN4</accession>
<dbReference type="RefSeq" id="WP_167857534.1">
    <property type="nucleotide sequence ID" value="NZ_SIJK02000061.1"/>
</dbReference>
<proteinExistence type="predicted"/>
<dbReference type="InterPro" id="IPR041966">
    <property type="entry name" value="LOTUS-like"/>
</dbReference>
<dbReference type="CDD" id="cd10146">
    <property type="entry name" value="LabA_like_C"/>
    <property type="match status" value="1"/>
</dbReference>
<comment type="caution">
    <text evidence="3">The sequence shown here is derived from an EMBL/GenBank/DDBJ whole genome shotgun (WGS) entry which is preliminary data.</text>
</comment>
<sequence>MSLSNLVLEIKRRYPDLDPQAYGQNRLALLIRQCTDIFTVEQANTSPSHTIVTLVSKQASVSKESASDQQVSNDDTKKQKQEQKIKGHLRKLLVVAWKQATQQEGWVQMGALGNQIKQLEPAFSPKTYGYKQLTTLLQAHADLFILHQRSPGQYNVRLITQQ</sequence>
<gene>
    <name evidence="3" type="ORF">EYB53_021290</name>
</gene>
<dbReference type="PROSITE" id="PS51644">
    <property type="entry name" value="HTH_OST"/>
    <property type="match status" value="2"/>
</dbReference>
<feature type="region of interest" description="Disordered" evidence="1">
    <location>
        <begin position="60"/>
        <end position="83"/>
    </location>
</feature>
<feature type="compositionally biased region" description="Basic and acidic residues" evidence="1">
    <location>
        <begin position="74"/>
        <end position="83"/>
    </location>
</feature>
<dbReference type="Pfam" id="PF12872">
    <property type="entry name" value="OST-HTH"/>
    <property type="match status" value="2"/>
</dbReference>
<organism evidence="3 4">
    <name type="scientific">Candidatus Chloroploca mongolica</name>
    <dbReference type="NCBI Taxonomy" id="2528176"/>
    <lineage>
        <taxon>Bacteria</taxon>
        <taxon>Bacillati</taxon>
        <taxon>Chloroflexota</taxon>
        <taxon>Chloroflexia</taxon>
        <taxon>Chloroflexales</taxon>
        <taxon>Chloroflexineae</taxon>
        <taxon>Oscillochloridaceae</taxon>
        <taxon>Candidatus Chloroploca</taxon>
    </lineage>
</organism>
<dbReference type="Proteomes" id="UP001193081">
    <property type="component" value="Unassembled WGS sequence"/>
</dbReference>
<feature type="compositionally biased region" description="Polar residues" evidence="1">
    <location>
        <begin position="60"/>
        <end position="73"/>
    </location>
</feature>
<reference evidence="3 4" key="1">
    <citation type="submission" date="2021-03" db="EMBL/GenBank/DDBJ databases">
        <authorList>
            <person name="Grouzdev D.S."/>
        </authorList>
    </citation>
    <scope>NUCLEOTIDE SEQUENCE [LARGE SCALE GENOMIC DNA]</scope>
    <source>
        <strain evidence="3 4">M50-1</strain>
    </source>
</reference>
<keyword evidence="4" id="KW-1185">Reference proteome</keyword>